<dbReference type="Proteomes" id="UP001628124">
    <property type="component" value="Unassembled WGS sequence"/>
</dbReference>
<gene>
    <name evidence="1" type="ORF">KNCP2_04200</name>
</gene>
<protein>
    <submittedName>
        <fullName evidence="1">Uncharacterized protein</fullName>
    </submittedName>
</protein>
<accession>A0ABP9TSL5</accession>
<dbReference type="InterPro" id="IPR011067">
    <property type="entry name" value="Plasmid_toxin/cell-grow_inhib"/>
</dbReference>
<sequence length="42" mass="4696">MIGGKKGKAMADQIMTVSKLRLKSKINVISNEDMQLLEYAIK</sequence>
<evidence type="ECO:0000313" key="2">
    <source>
        <dbReference type="Proteomes" id="UP001628124"/>
    </source>
</evidence>
<dbReference type="SUPFAM" id="SSF50118">
    <property type="entry name" value="Cell growth inhibitor/plasmid maintenance toxic component"/>
    <property type="match status" value="1"/>
</dbReference>
<dbReference type="Gene3D" id="2.30.30.110">
    <property type="match status" value="1"/>
</dbReference>
<name>A0ABP9TSL5_9RICK</name>
<dbReference type="RefSeq" id="WP_412707820.1">
    <property type="nucleotide sequence ID" value="NZ_BAABMM010000019.1"/>
</dbReference>
<proteinExistence type="predicted"/>
<dbReference type="Pfam" id="PF02452">
    <property type="entry name" value="PemK_toxin"/>
    <property type="match status" value="1"/>
</dbReference>
<comment type="caution">
    <text evidence="1">The sequence shown here is derived from an EMBL/GenBank/DDBJ whole genome shotgun (WGS) entry which is preliminary data.</text>
</comment>
<dbReference type="EMBL" id="BAABMM010000019">
    <property type="protein sequence ID" value="GAA5252132.1"/>
    <property type="molecule type" value="Genomic_DNA"/>
</dbReference>
<keyword evidence="2" id="KW-1185">Reference proteome</keyword>
<dbReference type="InterPro" id="IPR003477">
    <property type="entry name" value="PemK-like"/>
</dbReference>
<organism evidence="1 2">
    <name type="scientific">Candidatus Rickettsia kedanie</name>
    <dbReference type="NCBI Taxonomy" id="3115352"/>
    <lineage>
        <taxon>Bacteria</taxon>
        <taxon>Pseudomonadati</taxon>
        <taxon>Pseudomonadota</taxon>
        <taxon>Alphaproteobacteria</taxon>
        <taxon>Rickettsiales</taxon>
        <taxon>Rickettsiaceae</taxon>
        <taxon>Rickettsieae</taxon>
        <taxon>Rickettsia</taxon>
        <taxon>spotted fever group</taxon>
    </lineage>
</organism>
<reference evidence="1 2" key="1">
    <citation type="journal article" date="2024" name="Microbiol. Immunol.">
        <title>Discovery of a novel spotted fever group Rickettsia, 'Candidatus Rickettsia kedanie,' in unfed larval chigger mites, Leptotrombidium scutellare.</title>
        <authorList>
            <person name="Ogawa M."/>
            <person name="Matsutani M."/>
            <person name="Katayama T."/>
            <person name="Takada N."/>
            <person name="Noda S."/>
            <person name="Takahashi M."/>
            <person name="Kageyama D."/>
            <person name="Hanaoka N."/>
            <person name="Ebihara H."/>
        </authorList>
    </citation>
    <scope>NUCLEOTIDE SEQUENCE [LARGE SCALE GENOMIC DNA]</scope>
    <source>
        <strain evidence="1 2">KNCP2-13</strain>
    </source>
</reference>
<evidence type="ECO:0000313" key="1">
    <source>
        <dbReference type="EMBL" id="GAA5252132.1"/>
    </source>
</evidence>